<sequence>MDGMSTLSECVSSFSTYPRKDEDVVAYTFNDASDGHRLMTRLETLECSQFVSPRFSTKVQNWYHVVVSSRNGDSIIEWCEKNYERFWKLSRDNDGKYNIISLSEVAKKLFRNILQGLKLYHDAKSGHGNLANGVMVTPDGEITFFNEDFASLENPMGFEMIMAEDVKSFRVLFEDAMTTVGQRLAELLSLVVLYTCTTWDVSDMLY</sequence>
<evidence type="ECO:0008006" key="3">
    <source>
        <dbReference type="Google" id="ProtNLM"/>
    </source>
</evidence>
<dbReference type="EMBL" id="JACTNZ010000006">
    <property type="protein sequence ID" value="KAG5543832.1"/>
    <property type="molecule type" value="Genomic_DNA"/>
</dbReference>
<comment type="caution">
    <text evidence="1">The sequence shown here is derived from an EMBL/GenBank/DDBJ whole genome shotgun (WGS) entry which is preliminary data.</text>
</comment>
<name>A0AAV6JUI4_9ERIC</name>
<protein>
    <recommendedName>
        <fullName evidence="3">Protein kinase domain-containing protein</fullName>
    </recommendedName>
</protein>
<dbReference type="AlphaFoldDB" id="A0AAV6JUI4"/>
<organism evidence="1 2">
    <name type="scientific">Rhododendron griersonianum</name>
    <dbReference type="NCBI Taxonomy" id="479676"/>
    <lineage>
        <taxon>Eukaryota</taxon>
        <taxon>Viridiplantae</taxon>
        <taxon>Streptophyta</taxon>
        <taxon>Embryophyta</taxon>
        <taxon>Tracheophyta</taxon>
        <taxon>Spermatophyta</taxon>
        <taxon>Magnoliopsida</taxon>
        <taxon>eudicotyledons</taxon>
        <taxon>Gunneridae</taxon>
        <taxon>Pentapetalae</taxon>
        <taxon>asterids</taxon>
        <taxon>Ericales</taxon>
        <taxon>Ericaceae</taxon>
        <taxon>Ericoideae</taxon>
        <taxon>Rhodoreae</taxon>
        <taxon>Rhododendron</taxon>
    </lineage>
</organism>
<keyword evidence="2" id="KW-1185">Reference proteome</keyword>
<gene>
    <name evidence="1" type="ORF">RHGRI_016552</name>
</gene>
<proteinExistence type="predicted"/>
<evidence type="ECO:0000313" key="2">
    <source>
        <dbReference type="Proteomes" id="UP000823749"/>
    </source>
</evidence>
<accession>A0AAV6JUI4</accession>
<dbReference type="Proteomes" id="UP000823749">
    <property type="component" value="Chromosome 6"/>
</dbReference>
<evidence type="ECO:0000313" key="1">
    <source>
        <dbReference type="EMBL" id="KAG5543832.1"/>
    </source>
</evidence>
<reference evidence="1 2" key="1">
    <citation type="submission" date="2020-08" db="EMBL/GenBank/DDBJ databases">
        <title>Plant Genome Project.</title>
        <authorList>
            <person name="Zhang R.-G."/>
        </authorList>
    </citation>
    <scope>NUCLEOTIDE SEQUENCE [LARGE SCALE GENOMIC DNA]</scope>
    <source>
        <strain evidence="1">WSP0</strain>
        <tissue evidence="1">Leaf</tissue>
    </source>
</reference>